<dbReference type="Proteomes" id="UP001209922">
    <property type="component" value="Unassembled WGS sequence"/>
</dbReference>
<reference evidence="8 9" key="1">
    <citation type="submission" date="2022-10" db="EMBL/GenBank/DDBJ databases">
        <title>Xanthomonas sp. H13-6.</title>
        <authorList>
            <person name="Liu X."/>
            <person name="Deng Z."/>
            <person name="Jiang Y."/>
            <person name="Yu T."/>
            <person name="Ai J."/>
        </authorList>
    </citation>
    <scope>NUCLEOTIDE SEQUENCE [LARGE SCALE GENOMIC DNA]</scope>
    <source>
        <strain evidence="8 9">H13-6</strain>
    </source>
</reference>
<evidence type="ECO:0000256" key="5">
    <source>
        <dbReference type="ARBA" id="ARBA00023136"/>
    </source>
</evidence>
<feature type="compositionally biased region" description="Basic and acidic residues" evidence="6">
    <location>
        <begin position="7"/>
        <end position="17"/>
    </location>
</feature>
<organism evidence="8 9">
    <name type="scientific">Xanthomonas chitinilytica</name>
    <dbReference type="NCBI Taxonomy" id="2989819"/>
    <lineage>
        <taxon>Bacteria</taxon>
        <taxon>Pseudomonadati</taxon>
        <taxon>Pseudomonadota</taxon>
        <taxon>Gammaproteobacteria</taxon>
        <taxon>Lysobacterales</taxon>
        <taxon>Lysobacteraceae</taxon>
        <taxon>Xanthomonas</taxon>
    </lineage>
</organism>
<feature type="transmembrane region" description="Helical" evidence="7">
    <location>
        <begin position="58"/>
        <end position="81"/>
    </location>
</feature>
<evidence type="ECO:0000256" key="6">
    <source>
        <dbReference type="SAM" id="MobiDB-lite"/>
    </source>
</evidence>
<evidence type="ECO:0000313" key="9">
    <source>
        <dbReference type="Proteomes" id="UP001209922"/>
    </source>
</evidence>
<comment type="caution">
    <text evidence="8">The sequence shown here is derived from an EMBL/GenBank/DDBJ whole genome shotgun (WGS) entry which is preliminary data.</text>
</comment>
<evidence type="ECO:0000256" key="3">
    <source>
        <dbReference type="ARBA" id="ARBA00022692"/>
    </source>
</evidence>
<evidence type="ECO:0000256" key="1">
    <source>
        <dbReference type="ARBA" id="ARBA00004167"/>
    </source>
</evidence>
<evidence type="ECO:0000256" key="7">
    <source>
        <dbReference type="SAM" id="Phobius"/>
    </source>
</evidence>
<dbReference type="Pfam" id="PF03743">
    <property type="entry name" value="TrbI"/>
    <property type="match status" value="1"/>
</dbReference>
<protein>
    <recommendedName>
        <fullName evidence="10">TrbI/VirB10 family protein</fullName>
    </recommendedName>
</protein>
<dbReference type="EMBL" id="JAPCHY010000001">
    <property type="protein sequence ID" value="MCW4471105.1"/>
    <property type="molecule type" value="Genomic_DNA"/>
</dbReference>
<proteinExistence type="inferred from homology"/>
<evidence type="ECO:0008006" key="10">
    <source>
        <dbReference type="Google" id="ProtNLM"/>
    </source>
</evidence>
<dbReference type="Gene3D" id="2.40.128.260">
    <property type="entry name" value="Type IV secretion system, VirB10/TraB/TrbI"/>
    <property type="match status" value="2"/>
</dbReference>
<feature type="region of interest" description="Disordered" evidence="6">
    <location>
        <begin position="1"/>
        <end position="49"/>
    </location>
</feature>
<dbReference type="InterPro" id="IPR005498">
    <property type="entry name" value="T4SS_VirB10/TraB/TrbI"/>
</dbReference>
<keyword evidence="9" id="KW-1185">Reference proteome</keyword>
<gene>
    <name evidence="8" type="ORF">OK345_01095</name>
</gene>
<dbReference type="CDD" id="cd16429">
    <property type="entry name" value="VirB10"/>
    <property type="match status" value="1"/>
</dbReference>
<comment type="subcellular location">
    <subcellularLocation>
        <location evidence="1">Membrane</location>
        <topology evidence="1">Single-pass membrane protein</topology>
    </subcellularLocation>
</comment>
<name>A0ABT3JRJ7_9XANT</name>
<comment type="similarity">
    <text evidence="2">Belongs to the TrbI/VirB10 family.</text>
</comment>
<dbReference type="InterPro" id="IPR042217">
    <property type="entry name" value="T4SS_VirB10/TrbI"/>
</dbReference>
<accession>A0ABT3JRJ7</accession>
<keyword evidence="3 7" id="KW-0812">Transmembrane</keyword>
<evidence type="ECO:0000256" key="4">
    <source>
        <dbReference type="ARBA" id="ARBA00022989"/>
    </source>
</evidence>
<dbReference type="RefSeq" id="WP_265126053.1">
    <property type="nucleotide sequence ID" value="NZ_JAPCHY010000001.1"/>
</dbReference>
<keyword evidence="4 7" id="KW-1133">Transmembrane helix</keyword>
<evidence type="ECO:0000313" key="8">
    <source>
        <dbReference type="EMBL" id="MCW4471105.1"/>
    </source>
</evidence>
<keyword evidence="5 7" id="KW-0472">Membrane</keyword>
<sequence>MSQQPPHDPRDEVRANEEDVVGNNPYYARQQEREAEPDLDAGAPELRTTESQRMNRKALFFLAAIAAVLMMFAFLVVRGIGGKEEKPRPKREETVVVPDIRPLPPVVEAPPPIPVQPQLPPMPQPPDPMPLPANLQDASESRGPSLLERRILASSAGDAGEYGHGHDAGAEMAGGIPGMPGTAQAKVERATSARFIQKPNALLVRGTYIRCILESRIISDFGGFTSCMVTEPVYSINGRTLLLPKGSKILGTYQGGANRGARIEVIWDRITTPTGIDVSMSSPGVDNLGSAGVPGQYDAHWGSRIGAALLISMISDGFKYAAAENGPSSYSYGGGNIVVEQPYESATARTMERMANQAIDESMAQRRPTVTVNQGTIINVYVSRDVDFSGVVSLY</sequence>
<evidence type="ECO:0000256" key="2">
    <source>
        <dbReference type="ARBA" id="ARBA00010265"/>
    </source>
</evidence>